<organism evidence="1 2">
    <name type="scientific">Candidatus Daviesbacteria bacterium GW2011_GWB1_41_5</name>
    <dbReference type="NCBI Taxonomy" id="1618429"/>
    <lineage>
        <taxon>Bacteria</taxon>
        <taxon>Candidatus Daviesiibacteriota</taxon>
    </lineage>
</organism>
<proteinExistence type="predicted"/>
<reference evidence="1 2" key="1">
    <citation type="journal article" date="2015" name="Nature">
        <title>rRNA introns, odd ribosomes, and small enigmatic genomes across a large radiation of phyla.</title>
        <authorList>
            <person name="Brown C.T."/>
            <person name="Hug L.A."/>
            <person name="Thomas B.C."/>
            <person name="Sharon I."/>
            <person name="Castelle C.J."/>
            <person name="Singh A."/>
            <person name="Wilkins M.J."/>
            <person name="Williams K.H."/>
            <person name="Banfield J.F."/>
        </authorList>
    </citation>
    <scope>NUCLEOTIDE SEQUENCE [LARGE SCALE GENOMIC DNA]</scope>
</reference>
<sequence length="59" mass="7168">MEWLTKELKDEIQKVFAPRYKRKLSDGEIVLIAENLVELVEGYAKFRWREYEKHNASRI</sequence>
<evidence type="ECO:0000313" key="1">
    <source>
        <dbReference type="EMBL" id="KKS12563.1"/>
    </source>
</evidence>
<dbReference type="EMBL" id="LCBN01000049">
    <property type="protein sequence ID" value="KKS12563.1"/>
    <property type="molecule type" value="Genomic_DNA"/>
</dbReference>
<comment type="caution">
    <text evidence="1">The sequence shown here is derived from an EMBL/GenBank/DDBJ whole genome shotgun (WGS) entry which is preliminary data.</text>
</comment>
<evidence type="ECO:0000313" key="2">
    <source>
        <dbReference type="Proteomes" id="UP000034753"/>
    </source>
</evidence>
<dbReference type="AlphaFoldDB" id="A0A0G0ZHQ3"/>
<accession>A0A0G0ZHQ3</accession>
<name>A0A0G0ZHQ3_9BACT</name>
<gene>
    <name evidence="1" type="ORF">UU67_C0049G0007</name>
</gene>
<protein>
    <submittedName>
        <fullName evidence="1">Uncharacterized protein</fullName>
    </submittedName>
</protein>
<dbReference type="Proteomes" id="UP000034753">
    <property type="component" value="Unassembled WGS sequence"/>
</dbReference>